<dbReference type="InterPro" id="IPR023170">
    <property type="entry name" value="HhH_base_excis_C"/>
</dbReference>
<evidence type="ECO:0000256" key="12">
    <source>
        <dbReference type="ARBA" id="ARBA00023204"/>
    </source>
</evidence>
<dbReference type="SUPFAM" id="SSF55811">
    <property type="entry name" value="Nudix"/>
    <property type="match status" value="1"/>
</dbReference>
<evidence type="ECO:0000256" key="8">
    <source>
        <dbReference type="ARBA" id="ARBA00022763"/>
    </source>
</evidence>
<dbReference type="CDD" id="cd00056">
    <property type="entry name" value="ENDO3c"/>
    <property type="match status" value="1"/>
</dbReference>
<evidence type="ECO:0000256" key="3">
    <source>
        <dbReference type="ARBA" id="ARBA00008343"/>
    </source>
</evidence>
<dbReference type="NCBIfam" id="NF008132">
    <property type="entry name" value="PRK10880.1"/>
    <property type="match status" value="1"/>
</dbReference>
<dbReference type="PROSITE" id="PS01155">
    <property type="entry name" value="ENDONUCLEASE_III_2"/>
    <property type="match status" value="1"/>
</dbReference>
<dbReference type="EMBL" id="JBHLXE010000108">
    <property type="protein sequence ID" value="MFC0180643.1"/>
    <property type="molecule type" value="Genomic_DNA"/>
</dbReference>
<evidence type="ECO:0000256" key="6">
    <source>
        <dbReference type="ARBA" id="ARBA00022485"/>
    </source>
</evidence>
<evidence type="ECO:0000256" key="10">
    <source>
        <dbReference type="ARBA" id="ARBA00023004"/>
    </source>
</evidence>
<keyword evidence="7" id="KW-0479">Metal-binding</keyword>
<comment type="caution">
    <text evidence="16">The sequence shown here is derived from an EMBL/GenBank/DDBJ whole genome shotgun (WGS) entry which is preliminary data.</text>
</comment>
<dbReference type="GO" id="GO:0000701">
    <property type="term" value="F:purine-specific mismatch base pair DNA N-glycosylase activity"/>
    <property type="evidence" value="ECO:0007669"/>
    <property type="project" value="UniProtKB-EC"/>
</dbReference>
<comment type="similarity">
    <text evidence="3 14">Belongs to the Nth/MutY family.</text>
</comment>
<protein>
    <recommendedName>
        <fullName evidence="5 14">Adenine DNA glycosylase</fullName>
        <ecNumber evidence="4 14">3.2.2.31</ecNumber>
    </recommendedName>
</protein>
<dbReference type="Gene3D" id="1.10.1670.10">
    <property type="entry name" value="Helix-hairpin-Helix base-excision DNA repair enzymes (C-terminal)"/>
    <property type="match status" value="1"/>
</dbReference>
<comment type="function">
    <text evidence="2">Adenine glycosylase active on G-A mispairs. MutY also corrects error-prone DNA synthesis past GO lesions which are due to the oxidatively damaged form of guanine: 7,8-dihydro-8-oxoguanine (8-oxo-dGTP).</text>
</comment>
<evidence type="ECO:0000313" key="17">
    <source>
        <dbReference type="Proteomes" id="UP001589758"/>
    </source>
</evidence>
<evidence type="ECO:0000313" key="16">
    <source>
        <dbReference type="EMBL" id="MFC0180643.1"/>
    </source>
</evidence>
<dbReference type="Gene3D" id="1.10.340.30">
    <property type="entry name" value="Hypothetical protein, domain 2"/>
    <property type="match status" value="1"/>
</dbReference>
<reference evidence="16 17" key="1">
    <citation type="submission" date="2024-09" db="EMBL/GenBank/DDBJ databases">
        <authorList>
            <person name="Sun Q."/>
            <person name="Mori K."/>
        </authorList>
    </citation>
    <scope>NUCLEOTIDE SEQUENCE [LARGE SCALE GENOMIC DNA]</scope>
    <source>
        <strain evidence="16 17">CCM 8545</strain>
    </source>
</reference>
<keyword evidence="12" id="KW-0234">DNA repair</keyword>
<dbReference type="InterPro" id="IPR029119">
    <property type="entry name" value="MutY_C"/>
</dbReference>
<dbReference type="InterPro" id="IPR044298">
    <property type="entry name" value="MIG/MutY"/>
</dbReference>
<feature type="domain" description="HhH-GPD" evidence="15">
    <location>
        <begin position="41"/>
        <end position="192"/>
    </location>
</feature>
<dbReference type="CDD" id="cd03431">
    <property type="entry name" value="NUDIX_DNA_Glycosylase_C-MutY"/>
    <property type="match status" value="1"/>
</dbReference>
<keyword evidence="10 14" id="KW-0408">Iron</keyword>
<dbReference type="SMART" id="SM00525">
    <property type="entry name" value="FES"/>
    <property type="match status" value="1"/>
</dbReference>
<evidence type="ECO:0000256" key="11">
    <source>
        <dbReference type="ARBA" id="ARBA00023014"/>
    </source>
</evidence>
<keyword evidence="8 14" id="KW-0227">DNA damage</keyword>
<dbReference type="NCBIfam" id="TIGR01084">
    <property type="entry name" value="mutY"/>
    <property type="match status" value="1"/>
</dbReference>
<keyword evidence="6" id="KW-0004">4Fe-4S</keyword>
<dbReference type="Gene3D" id="3.90.79.10">
    <property type="entry name" value="Nucleoside Triphosphate Pyrophosphohydrolase"/>
    <property type="match status" value="1"/>
</dbReference>
<dbReference type="InterPro" id="IPR015797">
    <property type="entry name" value="NUDIX_hydrolase-like_dom_sf"/>
</dbReference>
<dbReference type="InterPro" id="IPR003265">
    <property type="entry name" value="HhH-GPD_domain"/>
</dbReference>
<dbReference type="InterPro" id="IPR003651">
    <property type="entry name" value="Endonuclease3_FeS-loop_motif"/>
</dbReference>
<dbReference type="InterPro" id="IPR005760">
    <property type="entry name" value="A/G_AdeGlyc_MutY"/>
</dbReference>
<dbReference type="InterPro" id="IPR004035">
    <property type="entry name" value="Endouclease-III_FeS-bd_BS"/>
</dbReference>
<proteinExistence type="inferred from homology"/>
<dbReference type="PROSITE" id="PS00764">
    <property type="entry name" value="ENDONUCLEASE_III_1"/>
    <property type="match status" value="1"/>
</dbReference>
<comment type="catalytic activity">
    <reaction evidence="1 14">
        <text>Hydrolyzes free adenine bases from 7,8-dihydro-8-oxoguanine:adenine mismatched double-stranded DNA, leaving an apurinic site.</text>
        <dbReference type="EC" id="3.2.2.31"/>
    </reaction>
</comment>
<evidence type="ECO:0000259" key="15">
    <source>
        <dbReference type="SMART" id="SM00478"/>
    </source>
</evidence>
<gene>
    <name evidence="16" type="primary">mutY</name>
    <name evidence="16" type="ORF">ACFFIT_11230</name>
</gene>
<evidence type="ECO:0000256" key="2">
    <source>
        <dbReference type="ARBA" id="ARBA00002933"/>
    </source>
</evidence>
<keyword evidence="17" id="KW-1185">Reference proteome</keyword>
<evidence type="ECO:0000256" key="5">
    <source>
        <dbReference type="ARBA" id="ARBA00022023"/>
    </source>
</evidence>
<comment type="cofactor">
    <cofactor evidence="14">
        <name>[4Fe-4S] cluster</name>
        <dbReference type="ChEBI" id="CHEBI:49883"/>
    </cofactor>
    <text evidence="14">Binds 1 [4Fe-4S] cluster.</text>
</comment>
<dbReference type="SMART" id="SM00478">
    <property type="entry name" value="ENDO3c"/>
    <property type="match status" value="1"/>
</dbReference>
<evidence type="ECO:0000256" key="4">
    <source>
        <dbReference type="ARBA" id="ARBA00012045"/>
    </source>
</evidence>
<dbReference type="InterPro" id="IPR011257">
    <property type="entry name" value="DNA_glycosylase"/>
</dbReference>
<evidence type="ECO:0000256" key="1">
    <source>
        <dbReference type="ARBA" id="ARBA00000843"/>
    </source>
</evidence>
<evidence type="ECO:0000256" key="9">
    <source>
        <dbReference type="ARBA" id="ARBA00022801"/>
    </source>
</evidence>
<keyword evidence="13 14" id="KW-0326">Glycosidase</keyword>
<dbReference type="InterPro" id="IPR004036">
    <property type="entry name" value="Endonuclease-III-like_CS2"/>
</dbReference>
<keyword evidence="9 16" id="KW-0378">Hydrolase</keyword>
<sequence length="364" mass="42021">MNIKESEFSHFVLNWYELHGRKSLPWQIIKSPYHVWLSEVMLQQTQVATVIDYFNRFIARFETIRDLANADIDEVLHLWTGLGYYARARNLHKTAKIISDVYDGNFPNEIEKIIQLPGIGRSTAGAILSLSMNLSHPILDGNVKRVLSRVFHVDGIPNHSITEKKLWGLTDSLTPKENPAKYNQAMMDLGAMICTRSRPKCDLCPLNTLCMAYANYDWDKYPNKKPKRDKPTKSGWFLVVYQKDEKKQIKLAMKKRADQGIWGGLFSFLSFDSEQDTINYINRCGSDLKQTEINIHSPISSFVHTFTHFHLNIIPVVFSKDELPTFDTINEKESIFWYDLRKQVDIGLPAPILKLVEILKLTLI</sequence>
<dbReference type="EC" id="3.2.2.31" evidence="4 14"/>
<dbReference type="PANTHER" id="PTHR42944">
    <property type="entry name" value="ADENINE DNA GLYCOSYLASE"/>
    <property type="match status" value="1"/>
</dbReference>
<evidence type="ECO:0000256" key="13">
    <source>
        <dbReference type="ARBA" id="ARBA00023295"/>
    </source>
</evidence>
<evidence type="ECO:0000256" key="14">
    <source>
        <dbReference type="RuleBase" id="RU365096"/>
    </source>
</evidence>
<dbReference type="PANTHER" id="PTHR42944:SF1">
    <property type="entry name" value="ADENINE DNA GLYCOSYLASE"/>
    <property type="match status" value="1"/>
</dbReference>
<dbReference type="Pfam" id="PF00730">
    <property type="entry name" value="HhH-GPD"/>
    <property type="match status" value="1"/>
</dbReference>
<dbReference type="Pfam" id="PF14815">
    <property type="entry name" value="NUDIX_4"/>
    <property type="match status" value="1"/>
</dbReference>
<evidence type="ECO:0000256" key="7">
    <source>
        <dbReference type="ARBA" id="ARBA00022723"/>
    </source>
</evidence>
<name>A0ABV6CHE5_9GAMM</name>
<dbReference type="RefSeq" id="WP_385877766.1">
    <property type="nucleotide sequence ID" value="NZ_JBHLXE010000108.1"/>
</dbReference>
<organism evidence="16 17">
    <name type="scientific">Thorsellia kenyensis</name>
    <dbReference type="NCBI Taxonomy" id="1549888"/>
    <lineage>
        <taxon>Bacteria</taxon>
        <taxon>Pseudomonadati</taxon>
        <taxon>Pseudomonadota</taxon>
        <taxon>Gammaproteobacteria</taxon>
        <taxon>Enterobacterales</taxon>
        <taxon>Thorselliaceae</taxon>
        <taxon>Thorsellia</taxon>
    </lineage>
</organism>
<accession>A0ABV6CHE5</accession>
<dbReference type="Proteomes" id="UP001589758">
    <property type="component" value="Unassembled WGS sequence"/>
</dbReference>
<keyword evidence="11" id="KW-0411">Iron-sulfur</keyword>
<dbReference type="SUPFAM" id="SSF48150">
    <property type="entry name" value="DNA-glycosylase"/>
    <property type="match status" value="1"/>
</dbReference>